<feature type="non-terminal residue" evidence="8">
    <location>
        <position position="186"/>
    </location>
</feature>
<evidence type="ECO:0000256" key="3">
    <source>
        <dbReference type="ARBA" id="ARBA00022723"/>
    </source>
</evidence>
<dbReference type="InterPro" id="IPR006121">
    <property type="entry name" value="HMA_dom"/>
</dbReference>
<evidence type="ECO:0000256" key="5">
    <source>
        <dbReference type="ARBA" id="ARBA00024045"/>
    </source>
</evidence>
<dbReference type="CDD" id="cd00371">
    <property type="entry name" value="HMA"/>
    <property type="match status" value="1"/>
</dbReference>
<reference evidence="8 9" key="1">
    <citation type="journal article" date="2013" name="Proc. Natl. Acad. Sci. U.S.A.">
        <title>Fine-scale variation in meiotic recombination in Mimulus inferred from population shotgun sequencing.</title>
        <authorList>
            <person name="Hellsten U."/>
            <person name="Wright K.M."/>
            <person name="Jenkins J."/>
            <person name="Shu S."/>
            <person name="Yuan Y."/>
            <person name="Wessler S.R."/>
            <person name="Schmutz J."/>
            <person name="Willis J.H."/>
            <person name="Rokhsar D.S."/>
        </authorList>
    </citation>
    <scope>NUCLEOTIDE SEQUENCE [LARGE SCALE GENOMIC DNA]</scope>
    <source>
        <strain evidence="9">cv. DUN x IM62</strain>
    </source>
</reference>
<dbReference type="Proteomes" id="UP000030748">
    <property type="component" value="Unassembled WGS sequence"/>
</dbReference>
<proteinExistence type="inferred from homology"/>
<evidence type="ECO:0000259" key="7">
    <source>
        <dbReference type="PROSITE" id="PS50846"/>
    </source>
</evidence>
<dbReference type="GO" id="GO:0046872">
    <property type="term" value="F:metal ion binding"/>
    <property type="evidence" value="ECO:0007669"/>
    <property type="project" value="UniProtKB-KW"/>
</dbReference>
<comment type="subcellular location">
    <subcellularLocation>
        <location evidence="1">Membrane</location>
        <topology evidence="1">Peripheral membrane protein</topology>
    </subcellularLocation>
</comment>
<accession>A0A022RXJ9</accession>
<dbReference type="PANTHER" id="PTHR45868:SF63">
    <property type="entry name" value="HMA DOMAIN-CONTAINING PROTEIN"/>
    <property type="match status" value="1"/>
</dbReference>
<evidence type="ECO:0000256" key="2">
    <source>
        <dbReference type="ARBA" id="ARBA00022481"/>
    </source>
</evidence>
<keyword evidence="2" id="KW-0488">Methylation</keyword>
<dbReference type="PANTHER" id="PTHR45868">
    <property type="entry name" value="HEAVY METAL-ASSOCIATED ISOPRENYLATED PLANT PROTEIN 33-RELATED"/>
    <property type="match status" value="1"/>
</dbReference>
<dbReference type="EMBL" id="KI630210">
    <property type="protein sequence ID" value="EYU44794.1"/>
    <property type="molecule type" value="Genomic_DNA"/>
</dbReference>
<protein>
    <recommendedName>
        <fullName evidence="7">HMA domain-containing protein</fullName>
    </recommendedName>
</protein>
<dbReference type="InterPro" id="IPR036163">
    <property type="entry name" value="HMA_dom_sf"/>
</dbReference>
<gene>
    <name evidence="8" type="ORF">MIMGU_mgv1a019095mg</name>
</gene>
<evidence type="ECO:0000256" key="4">
    <source>
        <dbReference type="ARBA" id="ARBA00023289"/>
    </source>
</evidence>
<dbReference type="SUPFAM" id="SSF55008">
    <property type="entry name" value="HMA, heavy metal-associated domain"/>
    <property type="match status" value="1"/>
</dbReference>
<organism evidence="8 9">
    <name type="scientific">Erythranthe guttata</name>
    <name type="common">Yellow monkey flower</name>
    <name type="synonym">Mimulus guttatus</name>
    <dbReference type="NCBI Taxonomy" id="4155"/>
    <lineage>
        <taxon>Eukaryota</taxon>
        <taxon>Viridiplantae</taxon>
        <taxon>Streptophyta</taxon>
        <taxon>Embryophyta</taxon>
        <taxon>Tracheophyta</taxon>
        <taxon>Spermatophyta</taxon>
        <taxon>Magnoliopsida</taxon>
        <taxon>eudicotyledons</taxon>
        <taxon>Gunneridae</taxon>
        <taxon>Pentapetalae</taxon>
        <taxon>asterids</taxon>
        <taxon>lamiids</taxon>
        <taxon>Lamiales</taxon>
        <taxon>Phrymaceae</taxon>
        <taxon>Erythranthe</taxon>
    </lineage>
</organism>
<dbReference type="GO" id="GO:0009626">
    <property type="term" value="P:plant-type hypersensitive response"/>
    <property type="evidence" value="ECO:0007669"/>
    <property type="project" value="UniProtKB-KW"/>
</dbReference>
<evidence type="ECO:0000313" key="9">
    <source>
        <dbReference type="Proteomes" id="UP000030748"/>
    </source>
</evidence>
<dbReference type="STRING" id="4155.A0A022RXJ9"/>
<evidence type="ECO:0000256" key="6">
    <source>
        <dbReference type="SAM" id="SignalP"/>
    </source>
</evidence>
<feature type="signal peptide" evidence="6">
    <location>
        <begin position="1"/>
        <end position="21"/>
    </location>
</feature>
<dbReference type="Gene3D" id="3.30.70.100">
    <property type="match status" value="1"/>
</dbReference>
<feature type="chain" id="PRO_5001505266" description="HMA domain-containing protein" evidence="6">
    <location>
        <begin position="22"/>
        <end position="186"/>
    </location>
</feature>
<dbReference type="GO" id="GO:0016020">
    <property type="term" value="C:membrane"/>
    <property type="evidence" value="ECO:0007669"/>
    <property type="project" value="UniProtKB-SubCell"/>
</dbReference>
<evidence type="ECO:0000313" key="8">
    <source>
        <dbReference type="EMBL" id="EYU44794.1"/>
    </source>
</evidence>
<feature type="domain" description="HMA" evidence="7">
    <location>
        <begin position="12"/>
        <end position="75"/>
    </location>
</feature>
<dbReference type="PROSITE" id="PS50846">
    <property type="entry name" value="HMA_2"/>
    <property type="match status" value="1"/>
</dbReference>
<keyword evidence="9" id="KW-1185">Reference proteome</keyword>
<comment type="similarity">
    <text evidence="5">Belongs to the HIPP family.</text>
</comment>
<keyword evidence="6" id="KW-0732">Signal</keyword>
<dbReference type="Pfam" id="PF00403">
    <property type="entry name" value="HMA"/>
    <property type="match status" value="1"/>
</dbReference>
<keyword evidence="4" id="KW-0449">Lipoprotein</keyword>
<sequence>MYIYISLHIVLLQCCVLKVHSGCDACKRQTMEVLSSIDGVYDVTIDAETKTAKITGQVDPNYCIKALARCGVHAELVWANLSHPKMNNRGPYDHDYGSYAYNYYGEKLPYGNQRSLPEGMWHETPGYVPPIMRNGLPEYSYNGPPMRNRLPEYSRSNNYYYDEAARHYPPRIDYNNPYVDQDSMNL</sequence>
<keyword evidence="4" id="KW-0636">Prenylation</keyword>
<keyword evidence="3" id="KW-0479">Metal-binding</keyword>
<evidence type="ECO:0000256" key="1">
    <source>
        <dbReference type="ARBA" id="ARBA00004170"/>
    </source>
</evidence>
<name>A0A022RXJ9_ERYGU</name>
<dbReference type="AlphaFoldDB" id="A0A022RXJ9"/>